<evidence type="ECO:0000313" key="2">
    <source>
        <dbReference type="EMBL" id="MBF4762685.1"/>
    </source>
</evidence>
<organism evidence="2 3">
    <name type="scientific">Nocardioides islandensis</name>
    <dbReference type="NCBI Taxonomy" id="433663"/>
    <lineage>
        <taxon>Bacteria</taxon>
        <taxon>Bacillati</taxon>
        <taxon>Actinomycetota</taxon>
        <taxon>Actinomycetes</taxon>
        <taxon>Propionibacteriales</taxon>
        <taxon>Nocardioidaceae</taxon>
        <taxon>Nocardioides</taxon>
    </lineage>
</organism>
<dbReference type="InterPro" id="IPR029068">
    <property type="entry name" value="Glyas_Bleomycin-R_OHBP_Dase"/>
</dbReference>
<accession>A0A930VEV5</accession>
<dbReference type="InterPro" id="IPR037523">
    <property type="entry name" value="VOC_core"/>
</dbReference>
<dbReference type="Gene3D" id="3.10.180.10">
    <property type="entry name" value="2,3-Dihydroxybiphenyl 1,2-Dioxygenase, domain 1"/>
    <property type="match status" value="1"/>
</dbReference>
<evidence type="ECO:0000313" key="3">
    <source>
        <dbReference type="Proteomes" id="UP000640489"/>
    </source>
</evidence>
<sequence>MTSAVLSVSRLDRSIEFYRDVFSCTVSVREPGAVLLLATDGFQLYLVDRGTRAEHPSGGIGHQFLIWAVGSDSELRDLAAVLTDRGGHPDVSTSGGVSFLTAHDPDGIRIVVAHPSPETFPRAVIAARLYT</sequence>
<dbReference type="InterPro" id="IPR004360">
    <property type="entry name" value="Glyas_Fos-R_dOase_dom"/>
</dbReference>
<dbReference type="Pfam" id="PF00903">
    <property type="entry name" value="Glyoxalase"/>
    <property type="match status" value="1"/>
</dbReference>
<dbReference type="AlphaFoldDB" id="A0A930VEV5"/>
<evidence type="ECO:0000259" key="1">
    <source>
        <dbReference type="PROSITE" id="PS51819"/>
    </source>
</evidence>
<feature type="domain" description="VOC" evidence="1">
    <location>
        <begin position="1"/>
        <end position="115"/>
    </location>
</feature>
<dbReference type="CDD" id="cd06587">
    <property type="entry name" value="VOC"/>
    <property type="match status" value="1"/>
</dbReference>
<dbReference type="PROSITE" id="PS51819">
    <property type="entry name" value="VOC"/>
    <property type="match status" value="1"/>
</dbReference>
<dbReference type="SUPFAM" id="SSF54593">
    <property type="entry name" value="Glyoxalase/Bleomycin resistance protein/Dihydroxybiphenyl dioxygenase"/>
    <property type="match status" value="1"/>
</dbReference>
<proteinExistence type="predicted"/>
<dbReference type="Proteomes" id="UP000640489">
    <property type="component" value="Unassembled WGS sequence"/>
</dbReference>
<dbReference type="RefSeq" id="WP_194705886.1">
    <property type="nucleotide sequence ID" value="NZ_JADKPN010000002.1"/>
</dbReference>
<name>A0A930VEV5_9ACTN</name>
<reference evidence="2" key="1">
    <citation type="submission" date="2020-11" db="EMBL/GenBank/DDBJ databases">
        <title>Nocardioides sp. nov., isolated from Soil of Cynanchum wilfordii Hemsley rhizosphere.</title>
        <authorList>
            <person name="Lee J.-S."/>
            <person name="Suh M.K."/>
            <person name="Kim J.-S."/>
        </authorList>
    </citation>
    <scope>NUCLEOTIDE SEQUENCE</scope>
    <source>
        <strain evidence="2">KCTC 19275</strain>
    </source>
</reference>
<gene>
    <name evidence="2" type="ORF">ISU07_06065</name>
</gene>
<keyword evidence="3" id="KW-1185">Reference proteome</keyword>
<dbReference type="EMBL" id="JADKPN010000002">
    <property type="protein sequence ID" value="MBF4762685.1"/>
    <property type="molecule type" value="Genomic_DNA"/>
</dbReference>
<comment type="caution">
    <text evidence="2">The sequence shown here is derived from an EMBL/GenBank/DDBJ whole genome shotgun (WGS) entry which is preliminary data.</text>
</comment>
<protein>
    <submittedName>
        <fullName evidence="2">VOC family protein</fullName>
    </submittedName>
</protein>